<dbReference type="OrthoDB" id="6585768at2759"/>
<dbReference type="SMART" id="SM00175">
    <property type="entry name" value="RAB"/>
    <property type="match status" value="1"/>
</dbReference>
<dbReference type="PROSITE" id="PS00675">
    <property type="entry name" value="SIGMA54_INTERACT_1"/>
    <property type="match status" value="1"/>
</dbReference>
<dbReference type="eggNOG" id="KOG0084">
    <property type="taxonomic scope" value="Eukaryota"/>
</dbReference>
<dbReference type="EMBL" id="DS113519">
    <property type="protein sequence ID" value="EAY02970.1"/>
    <property type="molecule type" value="Genomic_DNA"/>
</dbReference>
<evidence type="ECO:0000313" key="6">
    <source>
        <dbReference type="Proteomes" id="UP000001542"/>
    </source>
</evidence>
<evidence type="ECO:0000256" key="4">
    <source>
        <dbReference type="ARBA" id="ARBA00023134"/>
    </source>
</evidence>
<name>A2EWL6_TRIV3</name>
<dbReference type="GO" id="GO:0003924">
    <property type="term" value="F:GTPase activity"/>
    <property type="evidence" value="ECO:0000318"/>
    <property type="project" value="GO_Central"/>
</dbReference>
<dbReference type="Proteomes" id="UP000001542">
    <property type="component" value="Unassembled WGS sequence"/>
</dbReference>
<dbReference type="GO" id="GO:0005525">
    <property type="term" value="F:GTP binding"/>
    <property type="evidence" value="ECO:0007669"/>
    <property type="project" value="UniProtKB-KW"/>
</dbReference>
<dbReference type="VEuPathDB" id="TrichDB:TVAGG3_1021780"/>
<dbReference type="InterPro" id="IPR027417">
    <property type="entry name" value="P-loop_NTPase"/>
</dbReference>
<dbReference type="Gene3D" id="3.40.50.300">
    <property type="entry name" value="P-loop containing nucleotide triphosphate hydrolases"/>
    <property type="match status" value="1"/>
</dbReference>
<dbReference type="SMART" id="SM00176">
    <property type="entry name" value="RAN"/>
    <property type="match status" value="1"/>
</dbReference>
<dbReference type="GO" id="GO:0016020">
    <property type="term" value="C:membrane"/>
    <property type="evidence" value="ECO:0000318"/>
    <property type="project" value="GO_Central"/>
</dbReference>
<dbReference type="RefSeq" id="XP_001315193.1">
    <property type="nucleotide sequence ID" value="XM_001315158.1"/>
</dbReference>
<reference evidence="5" key="1">
    <citation type="submission" date="2006-10" db="EMBL/GenBank/DDBJ databases">
        <authorList>
            <person name="Amadeo P."/>
            <person name="Zhao Q."/>
            <person name="Wortman J."/>
            <person name="Fraser-Liggett C."/>
            <person name="Carlton J."/>
        </authorList>
    </citation>
    <scope>NUCLEOTIDE SEQUENCE</scope>
    <source>
        <strain evidence="5">G3</strain>
    </source>
</reference>
<dbReference type="OMA" id="DSYEEEC"/>
<dbReference type="PROSITE" id="PS51417">
    <property type="entry name" value="ARF"/>
    <property type="match status" value="1"/>
</dbReference>
<evidence type="ECO:0000313" key="5">
    <source>
        <dbReference type="EMBL" id="EAY02970.1"/>
    </source>
</evidence>
<dbReference type="InParanoid" id="A2EWL6"/>
<dbReference type="InterPro" id="IPR025662">
    <property type="entry name" value="Sigma_54_int_dom_ATP-bd_1"/>
</dbReference>
<sequence length="200" mass="21553">MYSIPTYKVLVVGDSGTGKTSLVDRIITGSFESSPLPTVGVEFKAYTTMANGSQIKLTIWDTAGQEKYRSVAKSYFRNGCGALVVFSINSAESFDHCEQWIEDIHNGCLPNAVILLVGNKCDLESQRQVTSDEARTLAQRHGCVYMETSAFNNTNVQDAFVRLGQTIHESASKGLIQGVFAAPLAVIESTAPAKKSGGCC</sequence>
<dbReference type="PROSITE" id="PS51421">
    <property type="entry name" value="RAS"/>
    <property type="match status" value="1"/>
</dbReference>
<dbReference type="SUPFAM" id="SSF52540">
    <property type="entry name" value="P-loop containing nucleoside triphosphate hydrolases"/>
    <property type="match status" value="1"/>
</dbReference>
<keyword evidence="4" id="KW-0342">GTP-binding</keyword>
<dbReference type="InterPro" id="IPR005225">
    <property type="entry name" value="Small_GTP-bd"/>
</dbReference>
<dbReference type="PRINTS" id="PR00449">
    <property type="entry name" value="RASTRNSFRMNG"/>
</dbReference>
<keyword evidence="2" id="KW-0547">Nucleotide-binding</keyword>
<dbReference type="PROSITE" id="PS51419">
    <property type="entry name" value="RAB"/>
    <property type="match status" value="1"/>
</dbReference>
<dbReference type="Pfam" id="PF00071">
    <property type="entry name" value="Ras"/>
    <property type="match status" value="1"/>
</dbReference>
<keyword evidence="1" id="KW-0813">Transport</keyword>
<organism evidence="5 6">
    <name type="scientific">Trichomonas vaginalis (strain ATCC PRA-98 / G3)</name>
    <dbReference type="NCBI Taxonomy" id="412133"/>
    <lineage>
        <taxon>Eukaryota</taxon>
        <taxon>Metamonada</taxon>
        <taxon>Parabasalia</taxon>
        <taxon>Trichomonadida</taxon>
        <taxon>Trichomonadidae</taxon>
        <taxon>Trichomonas</taxon>
    </lineage>
</organism>
<dbReference type="NCBIfam" id="TIGR00231">
    <property type="entry name" value="small_GTP"/>
    <property type="match status" value="1"/>
</dbReference>
<evidence type="ECO:0000256" key="3">
    <source>
        <dbReference type="ARBA" id="ARBA00022927"/>
    </source>
</evidence>
<dbReference type="PROSITE" id="PS51420">
    <property type="entry name" value="RHO"/>
    <property type="match status" value="1"/>
</dbReference>
<dbReference type="InterPro" id="IPR050227">
    <property type="entry name" value="Rab"/>
</dbReference>
<dbReference type="InterPro" id="IPR001806">
    <property type="entry name" value="Small_GTPase"/>
</dbReference>
<keyword evidence="3" id="KW-0653">Protein transport</keyword>
<dbReference type="STRING" id="5722.A2EWL6"/>
<dbReference type="VEuPathDB" id="TrichDB:TVAG_337700"/>
<dbReference type="CDD" id="cd00154">
    <property type="entry name" value="Rab"/>
    <property type="match status" value="1"/>
</dbReference>
<protein>
    <submittedName>
        <fullName evidence="5">Small GTP-binding protein, putative</fullName>
    </submittedName>
</protein>
<dbReference type="AlphaFoldDB" id="A2EWL6"/>
<dbReference type="SMR" id="A2EWL6"/>
<reference evidence="5" key="2">
    <citation type="journal article" date="2007" name="Science">
        <title>Draft genome sequence of the sexually transmitted pathogen Trichomonas vaginalis.</title>
        <authorList>
            <person name="Carlton J.M."/>
            <person name="Hirt R.P."/>
            <person name="Silva J.C."/>
            <person name="Delcher A.L."/>
            <person name="Schatz M."/>
            <person name="Zhao Q."/>
            <person name="Wortman J.R."/>
            <person name="Bidwell S.L."/>
            <person name="Alsmark U.C.M."/>
            <person name="Besteiro S."/>
            <person name="Sicheritz-Ponten T."/>
            <person name="Noel C.J."/>
            <person name="Dacks J.B."/>
            <person name="Foster P.G."/>
            <person name="Simillion C."/>
            <person name="Van de Peer Y."/>
            <person name="Miranda-Saavedra D."/>
            <person name="Barton G.J."/>
            <person name="Westrop G.D."/>
            <person name="Mueller S."/>
            <person name="Dessi D."/>
            <person name="Fiori P.L."/>
            <person name="Ren Q."/>
            <person name="Paulsen I."/>
            <person name="Zhang H."/>
            <person name="Bastida-Corcuera F.D."/>
            <person name="Simoes-Barbosa A."/>
            <person name="Brown M.T."/>
            <person name="Hayes R.D."/>
            <person name="Mukherjee M."/>
            <person name="Okumura C.Y."/>
            <person name="Schneider R."/>
            <person name="Smith A.J."/>
            <person name="Vanacova S."/>
            <person name="Villalvazo M."/>
            <person name="Haas B.J."/>
            <person name="Pertea M."/>
            <person name="Feldblyum T.V."/>
            <person name="Utterback T.R."/>
            <person name="Shu C.L."/>
            <person name="Osoegawa K."/>
            <person name="de Jong P.J."/>
            <person name="Hrdy I."/>
            <person name="Horvathova L."/>
            <person name="Zubacova Z."/>
            <person name="Dolezal P."/>
            <person name="Malik S.B."/>
            <person name="Logsdon J.M. Jr."/>
            <person name="Henze K."/>
            <person name="Gupta A."/>
            <person name="Wang C.C."/>
            <person name="Dunne R.L."/>
            <person name="Upcroft J.A."/>
            <person name="Upcroft P."/>
            <person name="White O."/>
            <person name="Salzberg S.L."/>
            <person name="Tang P."/>
            <person name="Chiu C.-H."/>
            <person name="Lee Y.-S."/>
            <person name="Embley T.M."/>
            <person name="Coombs G.H."/>
            <person name="Mottram J.C."/>
            <person name="Tachezy J."/>
            <person name="Fraser-Liggett C.M."/>
            <person name="Johnson P.J."/>
        </authorList>
    </citation>
    <scope>NUCLEOTIDE SEQUENCE [LARGE SCALE GENOMIC DNA]</scope>
    <source>
        <strain evidence="5">G3</strain>
    </source>
</reference>
<dbReference type="FunFam" id="3.40.50.300:FF:000823">
    <property type="entry name" value="Small GTPase RAB, putative"/>
    <property type="match status" value="1"/>
</dbReference>
<evidence type="ECO:0000256" key="1">
    <source>
        <dbReference type="ARBA" id="ARBA00022448"/>
    </source>
</evidence>
<proteinExistence type="predicted"/>
<dbReference type="KEGG" id="tva:4760810"/>
<evidence type="ECO:0000256" key="2">
    <source>
        <dbReference type="ARBA" id="ARBA00022741"/>
    </source>
</evidence>
<dbReference type="SMART" id="SM00173">
    <property type="entry name" value="RAS"/>
    <property type="match status" value="1"/>
</dbReference>
<accession>A2EWL6</accession>
<dbReference type="GO" id="GO:0006887">
    <property type="term" value="P:exocytosis"/>
    <property type="evidence" value="ECO:0000318"/>
    <property type="project" value="GO_Central"/>
</dbReference>
<dbReference type="PANTHER" id="PTHR47977">
    <property type="entry name" value="RAS-RELATED PROTEIN RAB"/>
    <property type="match status" value="1"/>
</dbReference>
<dbReference type="SMART" id="SM00174">
    <property type="entry name" value="RHO"/>
    <property type="match status" value="1"/>
</dbReference>
<gene>
    <name evidence="5" type="ORF">TVAG_337700</name>
</gene>
<keyword evidence="6" id="KW-1185">Reference proteome</keyword>
<dbReference type="GO" id="GO:0015031">
    <property type="term" value="P:protein transport"/>
    <property type="evidence" value="ECO:0007669"/>
    <property type="project" value="UniProtKB-KW"/>
</dbReference>